<proteinExistence type="predicted"/>
<dbReference type="EMBL" id="JBBCAQ010000006">
    <property type="protein sequence ID" value="KAK7603078.1"/>
    <property type="molecule type" value="Genomic_DNA"/>
</dbReference>
<evidence type="ECO:0000313" key="2">
    <source>
        <dbReference type="EMBL" id="KAK7603078.1"/>
    </source>
</evidence>
<organism evidence="2 3">
    <name type="scientific">Parthenolecanium corni</name>
    <dbReference type="NCBI Taxonomy" id="536013"/>
    <lineage>
        <taxon>Eukaryota</taxon>
        <taxon>Metazoa</taxon>
        <taxon>Ecdysozoa</taxon>
        <taxon>Arthropoda</taxon>
        <taxon>Hexapoda</taxon>
        <taxon>Insecta</taxon>
        <taxon>Pterygota</taxon>
        <taxon>Neoptera</taxon>
        <taxon>Paraneoptera</taxon>
        <taxon>Hemiptera</taxon>
        <taxon>Sternorrhyncha</taxon>
        <taxon>Coccoidea</taxon>
        <taxon>Coccidae</taxon>
        <taxon>Parthenolecanium</taxon>
    </lineage>
</organism>
<name>A0AAN9Y7P1_9HEMI</name>
<keyword evidence="3" id="KW-1185">Reference proteome</keyword>
<accession>A0AAN9Y7P1</accession>
<comment type="caution">
    <text evidence="2">The sequence shown here is derived from an EMBL/GenBank/DDBJ whole genome shotgun (WGS) entry which is preliminary data.</text>
</comment>
<sequence length="312" mass="34870">MSYMTPPGLSSVKDANWIQTFETSSSYIKGQLQRWRWTPSLPQCLRDRSNGVKILEQLPTLDWTYQLLSRARALGTARTRFVLVYLNQVCHNLTLEIPGFTRLLEEPGGVIYETTRVTSNDQEASYDTSKGGLSTLLQSQKLEFQFGFAENLPQSCPAFLRRGNPRQREAIRGGARQSEAARGNLRQCEAIRGSARQSEAARGNPRRREAIRGSPRQSEAVRGNPRQREAIRGSARQSEAARGNPRRREAIRGSPRQSEAARGNPRQPEAIRGSARQSEAARGNPRQCEAIRGSARQSEAVRGNPRQCPTIT</sequence>
<dbReference type="AlphaFoldDB" id="A0AAN9Y7P1"/>
<gene>
    <name evidence="2" type="ORF">V9T40_003077</name>
</gene>
<dbReference type="Proteomes" id="UP001367676">
    <property type="component" value="Unassembled WGS sequence"/>
</dbReference>
<evidence type="ECO:0000256" key="1">
    <source>
        <dbReference type="SAM" id="MobiDB-lite"/>
    </source>
</evidence>
<protein>
    <submittedName>
        <fullName evidence="2">Uncharacterized protein</fullName>
    </submittedName>
</protein>
<reference evidence="2 3" key="1">
    <citation type="submission" date="2024-03" db="EMBL/GenBank/DDBJ databases">
        <title>Adaptation during the transition from Ophiocordyceps entomopathogen to insect associate is accompanied by gene loss and intensified selection.</title>
        <authorList>
            <person name="Ward C.M."/>
            <person name="Onetto C.A."/>
            <person name="Borneman A.R."/>
        </authorList>
    </citation>
    <scope>NUCLEOTIDE SEQUENCE [LARGE SCALE GENOMIC DNA]</scope>
    <source>
        <strain evidence="2">AWRI1</strain>
        <tissue evidence="2">Single Adult Female</tissue>
    </source>
</reference>
<evidence type="ECO:0000313" key="3">
    <source>
        <dbReference type="Proteomes" id="UP001367676"/>
    </source>
</evidence>
<feature type="region of interest" description="Disordered" evidence="1">
    <location>
        <begin position="192"/>
        <end position="312"/>
    </location>
</feature>